<evidence type="ECO:0000256" key="5">
    <source>
        <dbReference type="ARBA" id="ARBA00022692"/>
    </source>
</evidence>
<protein>
    <submittedName>
        <fullName evidence="11">Cation:proton antiporter</fullName>
    </submittedName>
</protein>
<evidence type="ECO:0000256" key="1">
    <source>
        <dbReference type="ARBA" id="ARBA00004651"/>
    </source>
</evidence>
<evidence type="ECO:0000256" key="9">
    <source>
        <dbReference type="SAM" id="Phobius"/>
    </source>
</evidence>
<evidence type="ECO:0000256" key="8">
    <source>
        <dbReference type="ARBA" id="ARBA00023136"/>
    </source>
</evidence>
<keyword evidence="4" id="KW-1003">Cell membrane</keyword>
<feature type="transmembrane region" description="Helical" evidence="9">
    <location>
        <begin position="191"/>
        <end position="211"/>
    </location>
</feature>
<dbReference type="AlphaFoldDB" id="A0A9X1VYI6"/>
<evidence type="ECO:0000256" key="6">
    <source>
        <dbReference type="ARBA" id="ARBA00022989"/>
    </source>
</evidence>
<proteinExistence type="predicted"/>
<feature type="transmembrane region" description="Helical" evidence="9">
    <location>
        <begin position="371"/>
        <end position="389"/>
    </location>
</feature>
<feature type="transmembrane region" description="Helical" evidence="9">
    <location>
        <begin position="338"/>
        <end position="359"/>
    </location>
</feature>
<dbReference type="Pfam" id="PF00999">
    <property type="entry name" value="Na_H_Exchanger"/>
    <property type="match status" value="1"/>
</dbReference>
<organism evidence="11 12">
    <name type="scientific">Variovorax terrae</name>
    <dbReference type="NCBI Taxonomy" id="2923278"/>
    <lineage>
        <taxon>Bacteria</taxon>
        <taxon>Pseudomonadati</taxon>
        <taxon>Pseudomonadota</taxon>
        <taxon>Betaproteobacteria</taxon>
        <taxon>Burkholderiales</taxon>
        <taxon>Comamonadaceae</taxon>
        <taxon>Variovorax</taxon>
    </lineage>
</organism>
<keyword evidence="5 9" id="KW-0812">Transmembrane</keyword>
<dbReference type="PANTHER" id="PTHR32507">
    <property type="entry name" value="NA(+)/H(+) ANTIPORTER 1"/>
    <property type="match status" value="1"/>
</dbReference>
<dbReference type="EMBL" id="JALGBI010000002">
    <property type="protein sequence ID" value="MCJ0765219.1"/>
    <property type="molecule type" value="Genomic_DNA"/>
</dbReference>
<keyword evidence="12" id="KW-1185">Reference proteome</keyword>
<keyword evidence="6 9" id="KW-1133">Transmembrane helix</keyword>
<keyword evidence="2" id="KW-0813">Transport</keyword>
<dbReference type="GO" id="GO:0005886">
    <property type="term" value="C:plasma membrane"/>
    <property type="evidence" value="ECO:0007669"/>
    <property type="project" value="UniProtKB-SubCell"/>
</dbReference>
<dbReference type="InterPro" id="IPR006153">
    <property type="entry name" value="Cation/H_exchanger_TM"/>
</dbReference>
<evidence type="ECO:0000256" key="4">
    <source>
        <dbReference type="ARBA" id="ARBA00022475"/>
    </source>
</evidence>
<feature type="transmembrane region" description="Helical" evidence="9">
    <location>
        <begin position="94"/>
        <end position="115"/>
    </location>
</feature>
<evidence type="ECO:0000313" key="11">
    <source>
        <dbReference type="EMBL" id="MCJ0765219.1"/>
    </source>
</evidence>
<evidence type="ECO:0000313" key="12">
    <source>
        <dbReference type="Proteomes" id="UP001139447"/>
    </source>
</evidence>
<feature type="transmembrane region" description="Helical" evidence="9">
    <location>
        <begin position="6"/>
        <end position="25"/>
    </location>
</feature>
<dbReference type="Proteomes" id="UP001139447">
    <property type="component" value="Unassembled WGS sequence"/>
</dbReference>
<feature type="domain" description="Cation/H+ exchanger transmembrane" evidence="10">
    <location>
        <begin position="16"/>
        <end position="426"/>
    </location>
</feature>
<comment type="caution">
    <text evidence="11">The sequence shown here is derived from an EMBL/GenBank/DDBJ whole genome shotgun (WGS) entry which is preliminary data.</text>
</comment>
<feature type="transmembrane region" description="Helical" evidence="9">
    <location>
        <begin position="401"/>
        <end position="428"/>
    </location>
</feature>
<dbReference type="GO" id="GO:1902600">
    <property type="term" value="P:proton transmembrane transport"/>
    <property type="evidence" value="ECO:0007669"/>
    <property type="project" value="InterPro"/>
</dbReference>
<evidence type="ECO:0000256" key="7">
    <source>
        <dbReference type="ARBA" id="ARBA00023065"/>
    </source>
</evidence>
<sequence>MSVAEWSLFVGVLLIMMVLASTLLGRLPLSSAMIYLVLGWLLGPGAMNVLRPEPFLNFDALQKLAEVALLISLFAVGLRLGVPLSDRRWLLPLRLAFVSMAAMVAMIAAIGVWMLHLPLGAAVLLGAILAPTDPVLASGVQLDGGAHPDQIGFSLAGEGGLNDGAAFPFVMLGFGLLGLREQGPGLVRWWGIDLIWATVGGVAIGGVLGAATGRLVVYLRSRHGEAVGLDVFLGLGLVGMAYGVAQLSLASGFLAVFAAGLALQRVREQPKPHTRPLAAAVGAEGHSYETLATHSHHASATMRDSVQGFNEQLEKLAELAMVLMVGALLAYAKPLPAVWWFVPLMLLVLRPLSVVVAIAGERLTTPQRAMIGWFGIRGVGSVFYVLLALSQGVTGRIADTLISLTLWTVAASIVAHGLTSQPLMHWYLVWRKRRLKK</sequence>
<gene>
    <name evidence="11" type="ORF">MMF98_18555</name>
</gene>
<dbReference type="GO" id="GO:0015297">
    <property type="term" value="F:antiporter activity"/>
    <property type="evidence" value="ECO:0007669"/>
    <property type="project" value="UniProtKB-KW"/>
</dbReference>
<accession>A0A9X1VYI6</accession>
<comment type="subcellular location">
    <subcellularLocation>
        <location evidence="1">Cell membrane</location>
        <topology evidence="1">Multi-pass membrane protein</topology>
    </subcellularLocation>
</comment>
<name>A0A9X1VYI6_9BURK</name>
<dbReference type="InterPro" id="IPR038770">
    <property type="entry name" value="Na+/solute_symporter_sf"/>
</dbReference>
<keyword evidence="3" id="KW-0050">Antiport</keyword>
<keyword evidence="8 9" id="KW-0472">Membrane</keyword>
<feature type="transmembrane region" description="Helical" evidence="9">
    <location>
        <begin position="231"/>
        <end position="263"/>
    </location>
</feature>
<dbReference type="Gene3D" id="1.20.1530.20">
    <property type="match status" value="1"/>
</dbReference>
<keyword evidence="7" id="KW-0406">Ion transport</keyword>
<evidence type="ECO:0000259" key="10">
    <source>
        <dbReference type="Pfam" id="PF00999"/>
    </source>
</evidence>
<feature type="transmembrane region" description="Helical" evidence="9">
    <location>
        <begin position="63"/>
        <end position="82"/>
    </location>
</feature>
<dbReference type="RefSeq" id="WP_243308366.1">
    <property type="nucleotide sequence ID" value="NZ_JALGBI010000002.1"/>
</dbReference>
<evidence type="ECO:0000256" key="2">
    <source>
        <dbReference type="ARBA" id="ARBA00022448"/>
    </source>
</evidence>
<reference evidence="11" key="1">
    <citation type="submission" date="2022-03" db="EMBL/GenBank/DDBJ databases">
        <authorList>
            <person name="Woo C.Y."/>
        </authorList>
    </citation>
    <scope>NUCLEOTIDE SEQUENCE</scope>
    <source>
        <strain evidence="11">CYS-02</strain>
    </source>
</reference>
<evidence type="ECO:0000256" key="3">
    <source>
        <dbReference type="ARBA" id="ARBA00022449"/>
    </source>
</evidence>
<dbReference type="PANTHER" id="PTHR32507:SF8">
    <property type="entry name" value="CNH1P"/>
    <property type="match status" value="1"/>
</dbReference>